<organism evidence="2 3">
    <name type="scientific">Podospora fimiseda</name>
    <dbReference type="NCBI Taxonomy" id="252190"/>
    <lineage>
        <taxon>Eukaryota</taxon>
        <taxon>Fungi</taxon>
        <taxon>Dikarya</taxon>
        <taxon>Ascomycota</taxon>
        <taxon>Pezizomycotina</taxon>
        <taxon>Sordariomycetes</taxon>
        <taxon>Sordariomycetidae</taxon>
        <taxon>Sordariales</taxon>
        <taxon>Podosporaceae</taxon>
        <taxon>Podospora</taxon>
    </lineage>
</organism>
<reference evidence="2" key="2">
    <citation type="submission" date="2023-05" db="EMBL/GenBank/DDBJ databases">
        <authorList>
            <consortium name="Lawrence Berkeley National Laboratory"/>
            <person name="Steindorff A."/>
            <person name="Hensen N."/>
            <person name="Bonometti L."/>
            <person name="Westerberg I."/>
            <person name="Brannstrom I.O."/>
            <person name="Guillou S."/>
            <person name="Cros-Aarteil S."/>
            <person name="Calhoun S."/>
            <person name="Haridas S."/>
            <person name="Kuo A."/>
            <person name="Mondo S."/>
            <person name="Pangilinan J."/>
            <person name="Riley R."/>
            <person name="Labutti K."/>
            <person name="Andreopoulos B."/>
            <person name="Lipzen A."/>
            <person name="Chen C."/>
            <person name="Yanf M."/>
            <person name="Daum C."/>
            <person name="Ng V."/>
            <person name="Clum A."/>
            <person name="Ohm R."/>
            <person name="Martin F."/>
            <person name="Silar P."/>
            <person name="Natvig D."/>
            <person name="Lalanne C."/>
            <person name="Gautier V."/>
            <person name="Ament-Velasquez S.L."/>
            <person name="Kruys A."/>
            <person name="Hutchinson M.I."/>
            <person name="Powell A.J."/>
            <person name="Barry K."/>
            <person name="Miller A.N."/>
            <person name="Grigoriev I.V."/>
            <person name="Debuchy R."/>
            <person name="Gladieux P."/>
            <person name="Thoren M.H."/>
            <person name="Johannesson H."/>
        </authorList>
    </citation>
    <scope>NUCLEOTIDE SEQUENCE</scope>
    <source>
        <strain evidence="2">CBS 990.96</strain>
    </source>
</reference>
<sequence>MKFTTITILLSTFTAFATAIPDTTPAPAPALELTEALNANNGQRGDIMERDVNAISATADLSEARRCRNRHRQRHRCRHPRAHTRDVGLGDDLKVTLDLDSISAGSKVEYSKYGGTEIRLTPEEIAQGLVGGITTWQLVDAAAPVITNVAVEGKPVISIIEAADFVPNGREGGLSVATTIYMMLQQHSQGWKSAGIE</sequence>
<evidence type="ECO:0000313" key="2">
    <source>
        <dbReference type="EMBL" id="KAK4221345.1"/>
    </source>
</evidence>
<name>A0AAN6YP38_9PEZI</name>
<reference evidence="2" key="1">
    <citation type="journal article" date="2023" name="Mol. Phylogenet. Evol.">
        <title>Genome-scale phylogeny and comparative genomics of the fungal order Sordariales.</title>
        <authorList>
            <person name="Hensen N."/>
            <person name="Bonometti L."/>
            <person name="Westerberg I."/>
            <person name="Brannstrom I.O."/>
            <person name="Guillou S."/>
            <person name="Cros-Aarteil S."/>
            <person name="Calhoun S."/>
            <person name="Haridas S."/>
            <person name="Kuo A."/>
            <person name="Mondo S."/>
            <person name="Pangilinan J."/>
            <person name="Riley R."/>
            <person name="LaButti K."/>
            <person name="Andreopoulos B."/>
            <person name="Lipzen A."/>
            <person name="Chen C."/>
            <person name="Yan M."/>
            <person name="Daum C."/>
            <person name="Ng V."/>
            <person name="Clum A."/>
            <person name="Steindorff A."/>
            <person name="Ohm R.A."/>
            <person name="Martin F."/>
            <person name="Silar P."/>
            <person name="Natvig D.O."/>
            <person name="Lalanne C."/>
            <person name="Gautier V."/>
            <person name="Ament-Velasquez S.L."/>
            <person name="Kruys A."/>
            <person name="Hutchinson M.I."/>
            <person name="Powell A.J."/>
            <person name="Barry K."/>
            <person name="Miller A.N."/>
            <person name="Grigoriev I.V."/>
            <person name="Debuchy R."/>
            <person name="Gladieux P."/>
            <person name="Hiltunen Thoren M."/>
            <person name="Johannesson H."/>
        </authorList>
    </citation>
    <scope>NUCLEOTIDE SEQUENCE</scope>
    <source>
        <strain evidence="2">CBS 990.96</strain>
    </source>
</reference>
<dbReference type="Proteomes" id="UP001301958">
    <property type="component" value="Unassembled WGS sequence"/>
</dbReference>
<comment type="caution">
    <text evidence="2">The sequence shown here is derived from an EMBL/GenBank/DDBJ whole genome shotgun (WGS) entry which is preliminary data.</text>
</comment>
<gene>
    <name evidence="2" type="ORF">QBC38DRAFT_449261</name>
</gene>
<proteinExistence type="predicted"/>
<evidence type="ECO:0000313" key="3">
    <source>
        <dbReference type="Proteomes" id="UP001301958"/>
    </source>
</evidence>
<dbReference type="EMBL" id="MU865558">
    <property type="protein sequence ID" value="KAK4221345.1"/>
    <property type="molecule type" value="Genomic_DNA"/>
</dbReference>
<dbReference type="AlphaFoldDB" id="A0AAN6YP38"/>
<feature type="chain" id="PRO_5042900134" evidence="1">
    <location>
        <begin position="20"/>
        <end position="197"/>
    </location>
</feature>
<protein>
    <submittedName>
        <fullName evidence="2">Uncharacterized protein</fullName>
    </submittedName>
</protein>
<feature type="signal peptide" evidence="1">
    <location>
        <begin position="1"/>
        <end position="19"/>
    </location>
</feature>
<keyword evidence="3" id="KW-1185">Reference proteome</keyword>
<keyword evidence="1" id="KW-0732">Signal</keyword>
<evidence type="ECO:0000256" key="1">
    <source>
        <dbReference type="SAM" id="SignalP"/>
    </source>
</evidence>
<accession>A0AAN6YP38</accession>